<dbReference type="NCBIfam" id="TIGR00236">
    <property type="entry name" value="wecB"/>
    <property type="match status" value="1"/>
</dbReference>
<dbReference type="InterPro" id="IPR003331">
    <property type="entry name" value="UDP_GlcNAc_Epimerase_2_dom"/>
</dbReference>
<evidence type="ECO:0000313" key="4">
    <source>
        <dbReference type="Proteomes" id="UP000544222"/>
    </source>
</evidence>
<dbReference type="EC" id="5.1.3.14" evidence="3"/>
<keyword evidence="1 3" id="KW-0413">Isomerase</keyword>
<dbReference type="AlphaFoldDB" id="A0A7W5DRL9"/>
<dbReference type="PANTHER" id="PTHR43174:SF1">
    <property type="entry name" value="UDP-N-ACETYLGLUCOSAMINE 2-EPIMERASE"/>
    <property type="match status" value="1"/>
</dbReference>
<proteinExistence type="inferred from homology"/>
<keyword evidence="4" id="KW-1185">Reference proteome</keyword>
<evidence type="ECO:0000256" key="1">
    <source>
        <dbReference type="RuleBase" id="RU003513"/>
    </source>
</evidence>
<dbReference type="GO" id="GO:0008761">
    <property type="term" value="F:UDP-N-acetylglucosamine 2-epimerase activity"/>
    <property type="evidence" value="ECO:0007669"/>
    <property type="project" value="UniProtKB-EC"/>
</dbReference>
<protein>
    <submittedName>
        <fullName evidence="3">UDP-N-acetylglucosamine 2-epimerase (Non-hydrolyzing)</fullName>
        <ecNumber evidence="3">5.1.3.14</ecNumber>
    </submittedName>
</protein>
<gene>
    <name evidence="3" type="ORF">FHX64_002027</name>
</gene>
<dbReference type="CDD" id="cd03786">
    <property type="entry name" value="GTB_UDP-GlcNAc_2-Epimerase"/>
    <property type="match status" value="1"/>
</dbReference>
<comment type="similarity">
    <text evidence="1">Belongs to the UDP-N-acetylglucosamine 2-epimerase family.</text>
</comment>
<dbReference type="SUPFAM" id="SSF53756">
    <property type="entry name" value="UDP-Glycosyltransferase/glycogen phosphorylase"/>
    <property type="match status" value="1"/>
</dbReference>
<name>A0A7W5DRL9_9PORP</name>
<evidence type="ECO:0000259" key="2">
    <source>
        <dbReference type="Pfam" id="PF02350"/>
    </source>
</evidence>
<evidence type="ECO:0000313" key="3">
    <source>
        <dbReference type="EMBL" id="MBB3187829.1"/>
    </source>
</evidence>
<dbReference type="RefSeq" id="WP_183413649.1">
    <property type="nucleotide sequence ID" value="NZ_JACHYB010000002.1"/>
</dbReference>
<feature type="domain" description="UDP-N-acetylglucosamine 2-epimerase" evidence="2">
    <location>
        <begin position="24"/>
        <end position="370"/>
    </location>
</feature>
<dbReference type="InterPro" id="IPR029767">
    <property type="entry name" value="WecB-like"/>
</dbReference>
<dbReference type="Pfam" id="PF02350">
    <property type="entry name" value="Epimerase_2"/>
    <property type="match status" value="1"/>
</dbReference>
<accession>A0A7W5DRL9</accession>
<dbReference type="PANTHER" id="PTHR43174">
    <property type="entry name" value="UDP-N-ACETYLGLUCOSAMINE 2-EPIMERASE"/>
    <property type="match status" value="1"/>
</dbReference>
<reference evidence="3 4" key="1">
    <citation type="submission" date="2020-08" db="EMBL/GenBank/DDBJ databases">
        <title>Genomic Encyclopedia of Type Strains, Phase IV (KMG-IV): sequencing the most valuable type-strain genomes for metagenomic binning, comparative biology and taxonomic classification.</title>
        <authorList>
            <person name="Goeker M."/>
        </authorList>
    </citation>
    <scope>NUCLEOTIDE SEQUENCE [LARGE SCALE GENOMIC DNA]</scope>
    <source>
        <strain evidence="3 4">DSM 27471</strain>
    </source>
</reference>
<sequence>MKKKILLVVGARPNFMKIAPLMHALQDNPHLEAILVHTGQHYDNQMSGRFFEELGIPAPHINLEVGSASHAQQTARIMMGFEQVCLDEKPDFVLVVGDVNSTAACTLVAAKLNIKSIHYEAGLRSRDRSMPEEINRLVTDAISDYFFTTSVDADDNLLKEGVSADQIFMVGNLMIDTLEANLSKAQSSTQIFPLLNKGEHINIADIAKAGYGVMTFHRPSNVDNKEILTQLVSIWGAISEKIPLVFPIHPRTYKNIQQFGLLDKINQYEHLLLIEPLGYLEFIHLVSNATFALTDSGGIQEETTHLNIPCLTVRPNTERPVTVWEGSNKLIQLNDIEQEINLILQGNGKKGTNPKYWDGKTAQRIVAILETI</sequence>
<comment type="caution">
    <text evidence="3">The sequence shown here is derived from an EMBL/GenBank/DDBJ whole genome shotgun (WGS) entry which is preliminary data.</text>
</comment>
<dbReference type="Gene3D" id="3.40.50.2000">
    <property type="entry name" value="Glycogen Phosphorylase B"/>
    <property type="match status" value="2"/>
</dbReference>
<dbReference type="Proteomes" id="UP000544222">
    <property type="component" value="Unassembled WGS sequence"/>
</dbReference>
<dbReference type="EMBL" id="JACHYB010000002">
    <property type="protein sequence ID" value="MBB3187829.1"/>
    <property type="molecule type" value="Genomic_DNA"/>
</dbReference>
<organism evidence="3 4">
    <name type="scientific">Microbacter margulisiae</name>
    <dbReference type="NCBI Taxonomy" id="1350067"/>
    <lineage>
        <taxon>Bacteria</taxon>
        <taxon>Pseudomonadati</taxon>
        <taxon>Bacteroidota</taxon>
        <taxon>Bacteroidia</taxon>
        <taxon>Bacteroidales</taxon>
        <taxon>Porphyromonadaceae</taxon>
        <taxon>Microbacter</taxon>
    </lineage>
</organism>